<dbReference type="AlphaFoldDB" id="A0A0C3CSK5"/>
<dbReference type="Gene3D" id="4.10.240.10">
    <property type="entry name" value="Zn(2)-C6 fungal-type DNA-binding domain"/>
    <property type="match status" value="1"/>
</dbReference>
<feature type="domain" description="Zn(2)-C6 fungal-type" evidence="2">
    <location>
        <begin position="43"/>
        <end position="73"/>
    </location>
</feature>
<reference evidence="4" key="2">
    <citation type="submission" date="2015-01" db="EMBL/GenBank/DDBJ databases">
        <title>Evolutionary Origins and Diversification of the Mycorrhizal Mutualists.</title>
        <authorList>
            <consortium name="DOE Joint Genome Institute"/>
            <consortium name="Mycorrhizal Genomics Consortium"/>
            <person name="Kohler A."/>
            <person name="Kuo A."/>
            <person name="Nagy L.G."/>
            <person name="Floudas D."/>
            <person name="Copeland A."/>
            <person name="Barry K.W."/>
            <person name="Cichocki N."/>
            <person name="Veneault-Fourrey C."/>
            <person name="LaButti K."/>
            <person name="Lindquist E.A."/>
            <person name="Lipzen A."/>
            <person name="Lundell T."/>
            <person name="Morin E."/>
            <person name="Murat C."/>
            <person name="Riley R."/>
            <person name="Ohm R."/>
            <person name="Sun H."/>
            <person name="Tunlid A."/>
            <person name="Henrissat B."/>
            <person name="Grigoriev I.V."/>
            <person name="Hibbett D.S."/>
            <person name="Martin F."/>
        </authorList>
    </citation>
    <scope>NUCLEOTIDE SEQUENCE [LARGE SCALE GENOMIC DNA]</scope>
    <source>
        <strain evidence="4">Zn</strain>
    </source>
</reference>
<dbReference type="SMART" id="SM00066">
    <property type="entry name" value="GAL4"/>
    <property type="match status" value="1"/>
</dbReference>
<dbReference type="STRING" id="913774.A0A0C3CSK5"/>
<dbReference type="PANTHER" id="PTHR47784:SF5">
    <property type="entry name" value="STEROL UPTAKE CONTROL PROTEIN 2"/>
    <property type="match status" value="1"/>
</dbReference>
<evidence type="ECO:0000259" key="2">
    <source>
        <dbReference type="PROSITE" id="PS50048"/>
    </source>
</evidence>
<dbReference type="PROSITE" id="PS50048">
    <property type="entry name" value="ZN2_CY6_FUNGAL_2"/>
    <property type="match status" value="1"/>
</dbReference>
<reference evidence="3 4" key="1">
    <citation type="submission" date="2014-04" db="EMBL/GenBank/DDBJ databases">
        <authorList>
            <consortium name="DOE Joint Genome Institute"/>
            <person name="Kuo A."/>
            <person name="Martino E."/>
            <person name="Perotto S."/>
            <person name="Kohler A."/>
            <person name="Nagy L.G."/>
            <person name="Floudas D."/>
            <person name="Copeland A."/>
            <person name="Barry K.W."/>
            <person name="Cichocki N."/>
            <person name="Veneault-Fourrey C."/>
            <person name="LaButti K."/>
            <person name="Lindquist E.A."/>
            <person name="Lipzen A."/>
            <person name="Lundell T."/>
            <person name="Morin E."/>
            <person name="Murat C."/>
            <person name="Sun H."/>
            <person name="Tunlid A."/>
            <person name="Henrissat B."/>
            <person name="Grigoriev I.V."/>
            <person name="Hibbett D.S."/>
            <person name="Martin F."/>
            <person name="Nordberg H.P."/>
            <person name="Cantor M.N."/>
            <person name="Hua S.X."/>
        </authorList>
    </citation>
    <scope>NUCLEOTIDE SEQUENCE [LARGE SCALE GENOMIC DNA]</scope>
    <source>
        <strain evidence="3 4">Zn</strain>
    </source>
</reference>
<gene>
    <name evidence="3" type="ORF">OIDMADRAFT_208750</name>
</gene>
<dbReference type="GO" id="GO:0001228">
    <property type="term" value="F:DNA-binding transcription activator activity, RNA polymerase II-specific"/>
    <property type="evidence" value="ECO:0007669"/>
    <property type="project" value="TreeGrafter"/>
</dbReference>
<sequence length="427" mass="47789">MATRLLHQPSRKVPSYVQDVRVGCNCAGPMTIYKRSHLKSRNGCIQCKRRKVKCDESPNSCGPCIKRRIRCSFQPVTSPSSPQPQTTSPHPVSSLLDLELLHNFSTETSLTITTHVPLQQFYRTTFVTEALKTDYLLQYVLSISAFHLAQQHQELLVSVDENQKSTILLKIEGYLVAANFYHDVALSSFRQSLANITAEDSHALFACAALIAMTSLAQSTDSLRTLSLTANQESGSTIMKWLVLIRGVNSVLRETREWVCVGPMAPMLYMRDTEGYGSSIGKVGDDVTAHLDRLSAAFLDSAEPRVADVCVGAIELLRQSFAGIAAGCDYSIVFFWPVLVHEDYMALLQSNRPEALVVLGSYCVLLHTQNWCWWIKGWPAHMLKTIDEVIGEQWRTWLAWPWETISNMASGQRKNRVLLVSEGLCCQ</sequence>
<dbReference type="InterPro" id="IPR001138">
    <property type="entry name" value="Zn2Cys6_DnaBD"/>
</dbReference>
<organism evidence="3 4">
    <name type="scientific">Oidiodendron maius (strain Zn)</name>
    <dbReference type="NCBI Taxonomy" id="913774"/>
    <lineage>
        <taxon>Eukaryota</taxon>
        <taxon>Fungi</taxon>
        <taxon>Dikarya</taxon>
        <taxon>Ascomycota</taxon>
        <taxon>Pezizomycotina</taxon>
        <taxon>Leotiomycetes</taxon>
        <taxon>Leotiomycetes incertae sedis</taxon>
        <taxon>Myxotrichaceae</taxon>
        <taxon>Oidiodendron</taxon>
    </lineage>
</organism>
<dbReference type="Proteomes" id="UP000054321">
    <property type="component" value="Unassembled WGS sequence"/>
</dbReference>
<evidence type="ECO:0000256" key="1">
    <source>
        <dbReference type="ARBA" id="ARBA00023242"/>
    </source>
</evidence>
<dbReference type="Pfam" id="PF00172">
    <property type="entry name" value="Zn_clus"/>
    <property type="match status" value="1"/>
</dbReference>
<proteinExistence type="predicted"/>
<dbReference type="InterPro" id="IPR053157">
    <property type="entry name" value="Sterol_Uptake_Regulator"/>
</dbReference>
<dbReference type="EMBL" id="KN832914">
    <property type="protein sequence ID" value="KIM92622.1"/>
    <property type="molecule type" value="Genomic_DNA"/>
</dbReference>
<dbReference type="PANTHER" id="PTHR47784">
    <property type="entry name" value="STEROL UPTAKE CONTROL PROTEIN 2"/>
    <property type="match status" value="1"/>
</dbReference>
<dbReference type="OrthoDB" id="4937900at2759"/>
<dbReference type="Pfam" id="PF11951">
    <property type="entry name" value="Fungal_trans_2"/>
    <property type="match status" value="1"/>
</dbReference>
<keyword evidence="1" id="KW-0539">Nucleus</keyword>
<dbReference type="CDD" id="cd00067">
    <property type="entry name" value="GAL4"/>
    <property type="match status" value="1"/>
</dbReference>
<dbReference type="InterPro" id="IPR021858">
    <property type="entry name" value="Fun_TF"/>
</dbReference>
<dbReference type="InterPro" id="IPR036864">
    <property type="entry name" value="Zn2-C6_fun-type_DNA-bd_sf"/>
</dbReference>
<name>A0A0C3CSK5_OIDMZ</name>
<dbReference type="SUPFAM" id="SSF57701">
    <property type="entry name" value="Zn2/Cys6 DNA-binding domain"/>
    <property type="match status" value="1"/>
</dbReference>
<protein>
    <recommendedName>
        <fullName evidence="2">Zn(2)-C6 fungal-type domain-containing protein</fullName>
    </recommendedName>
</protein>
<dbReference type="GO" id="GO:0008270">
    <property type="term" value="F:zinc ion binding"/>
    <property type="evidence" value="ECO:0007669"/>
    <property type="project" value="InterPro"/>
</dbReference>
<dbReference type="InParanoid" id="A0A0C3CSK5"/>
<keyword evidence="4" id="KW-1185">Reference proteome</keyword>
<evidence type="ECO:0000313" key="3">
    <source>
        <dbReference type="EMBL" id="KIM92622.1"/>
    </source>
</evidence>
<dbReference type="HOGENOM" id="CLU_024934_5_2_1"/>
<evidence type="ECO:0000313" key="4">
    <source>
        <dbReference type="Proteomes" id="UP000054321"/>
    </source>
</evidence>
<accession>A0A0C3CSK5</accession>
<dbReference type="PROSITE" id="PS00463">
    <property type="entry name" value="ZN2_CY6_FUNGAL_1"/>
    <property type="match status" value="1"/>
</dbReference>